<dbReference type="EMBL" id="JAAAIL010001669">
    <property type="protein sequence ID" value="KAG0266630.1"/>
    <property type="molecule type" value="Genomic_DNA"/>
</dbReference>
<organism evidence="1 2">
    <name type="scientific">Linnemannia exigua</name>
    <dbReference type="NCBI Taxonomy" id="604196"/>
    <lineage>
        <taxon>Eukaryota</taxon>
        <taxon>Fungi</taxon>
        <taxon>Fungi incertae sedis</taxon>
        <taxon>Mucoromycota</taxon>
        <taxon>Mortierellomycotina</taxon>
        <taxon>Mortierellomycetes</taxon>
        <taxon>Mortierellales</taxon>
        <taxon>Mortierellaceae</taxon>
        <taxon>Linnemannia</taxon>
    </lineage>
</organism>
<evidence type="ECO:0000313" key="1">
    <source>
        <dbReference type="EMBL" id="KAG0266630.1"/>
    </source>
</evidence>
<evidence type="ECO:0000313" key="2">
    <source>
        <dbReference type="Proteomes" id="UP001194580"/>
    </source>
</evidence>
<accession>A0AAD4D5B7</accession>
<sequence>IPLLGVNVLQHVFAFITNDNKENTNNNDIKQVKKDDGNSVWIYKVAADRYISHDRFPKRQHAYNQHSNIDGGGYTIAIR</sequence>
<protein>
    <submittedName>
        <fullName evidence="1">Uncharacterized protein</fullName>
    </submittedName>
</protein>
<proteinExistence type="predicted"/>
<dbReference type="AlphaFoldDB" id="A0AAD4D5B7"/>
<keyword evidence="2" id="KW-1185">Reference proteome</keyword>
<gene>
    <name evidence="1" type="ORF">BGZ95_003023</name>
</gene>
<feature type="non-terminal residue" evidence="1">
    <location>
        <position position="1"/>
    </location>
</feature>
<name>A0AAD4D5B7_9FUNG</name>
<reference evidence="1" key="1">
    <citation type="journal article" date="2020" name="Fungal Divers.">
        <title>Resolving the Mortierellaceae phylogeny through synthesis of multi-gene phylogenetics and phylogenomics.</title>
        <authorList>
            <person name="Vandepol N."/>
            <person name="Liber J."/>
            <person name="Desiro A."/>
            <person name="Na H."/>
            <person name="Kennedy M."/>
            <person name="Barry K."/>
            <person name="Grigoriev I.V."/>
            <person name="Miller A.N."/>
            <person name="O'Donnell K."/>
            <person name="Stajich J.E."/>
            <person name="Bonito G."/>
        </authorList>
    </citation>
    <scope>NUCLEOTIDE SEQUENCE</scope>
    <source>
        <strain evidence="1">NRRL 28262</strain>
    </source>
</reference>
<dbReference type="Proteomes" id="UP001194580">
    <property type="component" value="Unassembled WGS sequence"/>
</dbReference>
<comment type="caution">
    <text evidence="1">The sequence shown here is derived from an EMBL/GenBank/DDBJ whole genome shotgun (WGS) entry which is preliminary data.</text>
</comment>